<protein>
    <submittedName>
        <fullName evidence="1">KTSC domain-containing protein</fullName>
    </submittedName>
</protein>
<dbReference type="EMBL" id="CP113520">
    <property type="protein sequence ID" value="WAJ30368.1"/>
    <property type="molecule type" value="Genomic_DNA"/>
</dbReference>
<evidence type="ECO:0000313" key="2">
    <source>
        <dbReference type="Proteomes" id="UP001163223"/>
    </source>
</evidence>
<accession>A0ACD4NU50</accession>
<reference evidence="1" key="1">
    <citation type="submission" date="2022-11" db="EMBL/GenBank/DDBJ databases">
        <title>beta-Carotene-producing bacterium, Jeongeuplla avenae sp. nov., alleviates the salt stress of Arabidopsis seedlings.</title>
        <authorList>
            <person name="Jiang L."/>
            <person name="Lee J."/>
        </authorList>
    </citation>
    <scope>NUCLEOTIDE SEQUENCE</scope>
    <source>
        <strain evidence="1">DY_R2A_6</strain>
    </source>
</reference>
<sequence length="68" mass="7643">MTDIPVASRIIKGIHFSPSDGRVMLSFANGQTRVFEGVPLEAITDMVEAPSPGQHYVERFRHQYQRVA</sequence>
<gene>
    <name evidence="1" type="ORF">OXU80_09255</name>
</gene>
<proteinExistence type="predicted"/>
<organism evidence="1 2">
    <name type="scientific">Antarcticirhabdus aurantiaca</name>
    <dbReference type="NCBI Taxonomy" id="2606717"/>
    <lineage>
        <taxon>Bacteria</taxon>
        <taxon>Pseudomonadati</taxon>
        <taxon>Pseudomonadota</taxon>
        <taxon>Alphaproteobacteria</taxon>
        <taxon>Hyphomicrobiales</taxon>
        <taxon>Aurantimonadaceae</taxon>
        <taxon>Antarcticirhabdus</taxon>
    </lineage>
</organism>
<evidence type="ECO:0000313" key="1">
    <source>
        <dbReference type="EMBL" id="WAJ30368.1"/>
    </source>
</evidence>
<keyword evidence="2" id="KW-1185">Reference proteome</keyword>
<name>A0ACD4NU50_9HYPH</name>
<dbReference type="Proteomes" id="UP001163223">
    <property type="component" value="Chromosome"/>
</dbReference>